<feature type="compositionally biased region" description="Low complexity" evidence="1">
    <location>
        <begin position="191"/>
        <end position="215"/>
    </location>
</feature>
<gene>
    <name evidence="2" type="ORF">BCON_0030g00490</name>
</gene>
<feature type="compositionally biased region" description="Pro residues" evidence="1">
    <location>
        <begin position="166"/>
        <end position="182"/>
    </location>
</feature>
<feature type="compositionally biased region" description="Basic and acidic residues" evidence="1">
    <location>
        <begin position="357"/>
        <end position="378"/>
    </location>
</feature>
<dbReference type="Proteomes" id="UP000297527">
    <property type="component" value="Unassembled WGS sequence"/>
</dbReference>
<feature type="region of interest" description="Disordered" evidence="1">
    <location>
        <begin position="1"/>
        <end position="107"/>
    </location>
</feature>
<dbReference type="EMBL" id="PQXN01000030">
    <property type="protein sequence ID" value="TGO61091.1"/>
    <property type="molecule type" value="Genomic_DNA"/>
</dbReference>
<dbReference type="AlphaFoldDB" id="A0A4Z1IHN2"/>
<keyword evidence="3" id="KW-1185">Reference proteome</keyword>
<comment type="caution">
    <text evidence="2">The sequence shown here is derived from an EMBL/GenBank/DDBJ whole genome shotgun (WGS) entry which is preliminary data.</text>
</comment>
<feature type="compositionally biased region" description="Acidic residues" evidence="1">
    <location>
        <begin position="347"/>
        <end position="356"/>
    </location>
</feature>
<feature type="compositionally biased region" description="Low complexity" evidence="1">
    <location>
        <begin position="229"/>
        <end position="244"/>
    </location>
</feature>
<proteinExistence type="predicted"/>
<sequence>MHLRSGLDKSSERDSRSQPAQAARLGMEEHRFTDFGSNGADVGSSRQSGSPSGPDTRNCDTSNRQQAQGIVLSSQHEEYQETPMASSHHTERPCSAPPSFYDPTLYPEASIPMLYPTASASYSQPYTTTTASQPQLQLQHNYPPYMPSHINAPQPESNYTSASPSYPYPPPPPAPTPPPPPPHFHRFDPSQYYPPAHPPYHQAQNQYHLPLTQPQPQTPHFPSIRSNIPPLSTPQTQLQTQQPHHQSEDAPWSPLSAHESRKRRASDALSIAGLGVDDADVDWGYKDKMGRELDSLEMESRSMRRRYERGEGSERVRDPGSSRRSRRRLNNEDVGNGSAGRRQGGRDEDEDENESEYETRMARGGEEENDRGNGHAYS</sequence>
<dbReference type="OrthoDB" id="3560689at2759"/>
<feature type="compositionally biased region" description="Basic and acidic residues" evidence="1">
    <location>
        <begin position="308"/>
        <end position="321"/>
    </location>
</feature>
<protein>
    <submittedName>
        <fullName evidence="2">Uncharacterized protein</fullName>
    </submittedName>
</protein>
<evidence type="ECO:0000313" key="2">
    <source>
        <dbReference type="EMBL" id="TGO61091.1"/>
    </source>
</evidence>
<feature type="compositionally biased region" description="Polar residues" evidence="1">
    <location>
        <begin position="59"/>
        <end position="74"/>
    </location>
</feature>
<feature type="compositionally biased region" description="Basic and acidic residues" evidence="1">
    <location>
        <begin position="283"/>
        <end position="302"/>
    </location>
</feature>
<reference evidence="2 3" key="1">
    <citation type="submission" date="2017-12" db="EMBL/GenBank/DDBJ databases">
        <title>Comparative genomics of Botrytis spp.</title>
        <authorList>
            <person name="Valero-Jimenez C.A."/>
            <person name="Tapia P."/>
            <person name="Veloso J."/>
            <person name="Silva-Moreno E."/>
            <person name="Staats M."/>
            <person name="Valdes J.H."/>
            <person name="Van Kan J.A.L."/>
        </authorList>
    </citation>
    <scope>NUCLEOTIDE SEQUENCE [LARGE SCALE GENOMIC DNA]</scope>
    <source>
        <strain evidence="2 3">MUCL11595</strain>
    </source>
</reference>
<organism evidence="2 3">
    <name type="scientific">Botryotinia convoluta</name>
    <dbReference type="NCBI Taxonomy" id="54673"/>
    <lineage>
        <taxon>Eukaryota</taxon>
        <taxon>Fungi</taxon>
        <taxon>Dikarya</taxon>
        <taxon>Ascomycota</taxon>
        <taxon>Pezizomycotina</taxon>
        <taxon>Leotiomycetes</taxon>
        <taxon>Helotiales</taxon>
        <taxon>Sclerotiniaceae</taxon>
        <taxon>Botryotinia</taxon>
    </lineage>
</organism>
<feature type="region of interest" description="Disordered" evidence="1">
    <location>
        <begin position="122"/>
        <end position="378"/>
    </location>
</feature>
<name>A0A4Z1IHN2_9HELO</name>
<evidence type="ECO:0000313" key="3">
    <source>
        <dbReference type="Proteomes" id="UP000297527"/>
    </source>
</evidence>
<feature type="compositionally biased region" description="Polar residues" evidence="1">
    <location>
        <begin position="122"/>
        <end position="140"/>
    </location>
</feature>
<accession>A0A4Z1IHN2</accession>
<feature type="compositionally biased region" description="Basic and acidic residues" evidence="1">
    <location>
        <begin position="1"/>
        <end position="16"/>
    </location>
</feature>
<evidence type="ECO:0000256" key="1">
    <source>
        <dbReference type="SAM" id="MobiDB-lite"/>
    </source>
</evidence>
<feature type="compositionally biased region" description="Low complexity" evidence="1">
    <location>
        <begin position="43"/>
        <end position="54"/>
    </location>
</feature>